<evidence type="ECO:0000256" key="3">
    <source>
        <dbReference type="SAM" id="SignalP"/>
    </source>
</evidence>
<sequence>MLYFLMVFLWLVLSLLLSACYEVVTVSRASTLSASKLPFKALPLPSWQRFLSKQSTNFSSNLEKINFSISKLDYSSITQESSVFYWPFNSPNKQPNWLLGTKSQPKLCAKQFSQADPLLLPCQSKKGSCFIFPVLLRSLIGGNSRVCVRYNYAKKNTRTKLQSNGLMLGNALKVNCLRWIPTCPGLSKSDKHSSSLYRGFFPFLLTTQNLQLFSSFNMAKIDDKNIPSLQMKVLKPTSFHRFTIVWMHGLGDTAQGWTFLASEFSKRPFHPYTKYIFPMAAIRPISINGGFPSNAWANIHGLSADSVEDVTGYEVSMKQIHNIVDKEIEESGIDPSNIIIGGFSQGAALSYLSALKYKVNLGGVVALSGWVPPHLLKDLEKNAITNSFPILHCHGDSDPLVPFGMSRQSVGRLQPHLKDSIKFKTQKGMGHECCQEELNFVALFLEKIFKNVS</sequence>
<proteinExistence type="inferred from homology"/>
<feature type="signal peptide" evidence="3">
    <location>
        <begin position="1"/>
        <end position="20"/>
    </location>
</feature>
<comment type="caution">
    <text evidence="5">The sequence shown here is derived from an EMBL/GenBank/DDBJ whole genome shotgun (WGS) entry which is preliminary data.</text>
</comment>
<dbReference type="PANTHER" id="PTHR10655">
    <property type="entry name" value="LYSOPHOSPHOLIPASE-RELATED"/>
    <property type="match status" value="1"/>
</dbReference>
<evidence type="ECO:0000313" key="5">
    <source>
        <dbReference type="EMBL" id="KAF8819741.1"/>
    </source>
</evidence>
<feature type="chain" id="PRO_5047126312" evidence="3">
    <location>
        <begin position="21"/>
        <end position="453"/>
    </location>
</feature>
<evidence type="ECO:0000313" key="6">
    <source>
        <dbReference type="Proteomes" id="UP000823046"/>
    </source>
</evidence>
<evidence type="ECO:0000256" key="1">
    <source>
        <dbReference type="ARBA" id="ARBA00006499"/>
    </source>
</evidence>
<organism evidence="5 6">
    <name type="scientific">Cardiosporidium cionae</name>
    <dbReference type="NCBI Taxonomy" id="476202"/>
    <lineage>
        <taxon>Eukaryota</taxon>
        <taxon>Sar</taxon>
        <taxon>Alveolata</taxon>
        <taxon>Apicomplexa</taxon>
        <taxon>Aconoidasida</taxon>
        <taxon>Nephromycida</taxon>
        <taxon>Cardiosporidium</taxon>
    </lineage>
</organism>
<dbReference type="Proteomes" id="UP000823046">
    <property type="component" value="Unassembled WGS sequence"/>
</dbReference>
<gene>
    <name evidence="5" type="ORF">IE077_004611</name>
</gene>
<accession>A0ABQ7J6Z4</accession>
<dbReference type="InterPro" id="IPR050565">
    <property type="entry name" value="LYPA1-2/EST-like"/>
</dbReference>
<dbReference type="InterPro" id="IPR029058">
    <property type="entry name" value="AB_hydrolase_fold"/>
</dbReference>
<keyword evidence="6" id="KW-1185">Reference proteome</keyword>
<dbReference type="Pfam" id="PF02230">
    <property type="entry name" value="Abhydrolase_2"/>
    <property type="match status" value="1"/>
</dbReference>
<dbReference type="PANTHER" id="PTHR10655:SF17">
    <property type="entry name" value="LYSOPHOSPHOLIPASE-LIKE PROTEIN 1"/>
    <property type="match status" value="1"/>
</dbReference>
<protein>
    <submittedName>
        <fullName evidence="5">Phospholipase/carboxylesterase</fullName>
    </submittedName>
</protein>
<feature type="domain" description="Phospholipase/carboxylesterase/thioesterase" evidence="4">
    <location>
        <begin position="232"/>
        <end position="447"/>
    </location>
</feature>
<evidence type="ECO:0000259" key="4">
    <source>
        <dbReference type="Pfam" id="PF02230"/>
    </source>
</evidence>
<dbReference type="InterPro" id="IPR003140">
    <property type="entry name" value="PLipase/COase/thioEstase"/>
</dbReference>
<dbReference type="Gene3D" id="3.40.50.1820">
    <property type="entry name" value="alpha/beta hydrolase"/>
    <property type="match status" value="1"/>
</dbReference>
<dbReference type="EMBL" id="JADAQX010000619">
    <property type="protein sequence ID" value="KAF8819741.1"/>
    <property type="molecule type" value="Genomic_DNA"/>
</dbReference>
<keyword evidence="3" id="KW-0732">Signal</keyword>
<keyword evidence="2" id="KW-0378">Hydrolase</keyword>
<dbReference type="SUPFAM" id="SSF53474">
    <property type="entry name" value="alpha/beta-Hydrolases"/>
    <property type="match status" value="1"/>
</dbReference>
<comment type="similarity">
    <text evidence="1">Belongs to the AB hydrolase superfamily. AB hydrolase 2 family.</text>
</comment>
<reference evidence="5 6" key="1">
    <citation type="journal article" date="2020" name="bioRxiv">
        <title>Metabolic contributions of an alphaproteobacterial endosymbiont in the apicomplexan Cardiosporidium cionae.</title>
        <authorList>
            <person name="Hunter E.S."/>
            <person name="Paight C.J."/>
            <person name="Lane C.E."/>
        </authorList>
    </citation>
    <scope>NUCLEOTIDE SEQUENCE [LARGE SCALE GENOMIC DNA]</scope>
    <source>
        <strain evidence="5">ESH_2018</strain>
    </source>
</reference>
<evidence type="ECO:0000256" key="2">
    <source>
        <dbReference type="ARBA" id="ARBA00022801"/>
    </source>
</evidence>
<name>A0ABQ7J6Z4_9APIC</name>